<feature type="region of interest" description="Disordered" evidence="11">
    <location>
        <begin position="703"/>
        <end position="723"/>
    </location>
</feature>
<evidence type="ECO:0000256" key="5">
    <source>
        <dbReference type="ARBA" id="ARBA00022741"/>
    </source>
</evidence>
<comment type="similarity">
    <text evidence="2">Belongs to the HsdR family.</text>
</comment>
<comment type="catalytic activity">
    <reaction evidence="1">
        <text>Endonucleolytic cleavage of DNA to give random double-stranded fragments with terminal 5'-phosphates, ATP is simultaneously hydrolyzed.</text>
        <dbReference type="EC" id="3.1.21.3"/>
    </reaction>
</comment>
<dbReference type="Proteomes" id="UP000306631">
    <property type="component" value="Unassembled WGS sequence"/>
</dbReference>
<evidence type="ECO:0000259" key="13">
    <source>
        <dbReference type="Pfam" id="PF18766"/>
    </source>
</evidence>
<sequence length="956" mass="102429">MPPSSHSLDTLVQRSALGWMLHLGWRYLPHDRRHRQDGSVLTHRLRRYLQVFRFIHGAGDRPLSEAAIEQVVAAVLVAATGDMPRLLHGLTVEDTLADGERINVAVPLVNWEDVTANCFDVRANVLLGSSPSGAPRSLDLVAYINGVPVALMACSGRDAVGRWARDDDAIARHLGVQRGATTRALYDVAQVLLALDRRGGRYAAAGTPATGWRRWQERPARPLRTGRLVVRPSVQAALARDGLHGIGDPVLRGAHAGLLRGLMAPARLLALLRCFTHIGPDGQRHIAHAGQFGAVQAVLSQLRTHDAGGRRNGGQVCLSSGSGLRLTAHWLLDALRQDPQLRGCRVLHVATGPAVRIDRHRSAAWPVPPRVGSATLARFLLGDESGPVSASLHQVLRVQRELPADDGGHAIVLWMDSGFWSATAAARARLRAALPRSAWVTLASLPVAASVGGDTSDQLLYVYSAADAVDDGVTVPVFHASRADAWPETAGDSAAAGTARVVGIANDIARHHAEQTRWAERDLLARVIVRDEQRSAYQAALRRVVHVRGIVPDTRPRSVGEAGVELVAAHMPTVPARARQALLYVDAMLSAQALAAAISTINAPHSDKHHAVVIDYQGVPKDAEPLVAAATSLGVWPLQSTDTASAGLPRLHARMCAPVAGDNGRDFHAARRRLAPSPAGAPPVPAVARSRRLFHERVTRFGESLQAAQSTSAPRPRGDADGVDDTGAQPYARDLHFCSVLRDAVNAAAADDAGYTPADIRIRHWARHHVPEIREPLMDYATLRELEQAATPPEAERDAVATLYQRLLREGDVALAGDPFARRQWDAALATALSGPSAYGELLAVAAAWAQNERPDLPAALSPARGVRACYGVLRLALEESIADPEAAPLLALAEELDAVVQKVRRELPRLPHLFRVALHRCLHARVTYLVGPVGADAVLAGLIEVALTLPADAAP</sequence>
<dbReference type="OrthoDB" id="9758243at2"/>
<dbReference type="Pfam" id="PF04313">
    <property type="entry name" value="HSDR_N"/>
    <property type="match status" value="1"/>
</dbReference>
<dbReference type="AlphaFoldDB" id="A0A4S2D133"/>
<feature type="domain" description="Restriction endonuclease type I HsdR N-terminal" evidence="12">
    <location>
        <begin position="10"/>
        <end position="152"/>
    </location>
</feature>
<evidence type="ECO:0000256" key="8">
    <source>
        <dbReference type="ARBA" id="ARBA00022801"/>
    </source>
</evidence>
<evidence type="ECO:0000256" key="1">
    <source>
        <dbReference type="ARBA" id="ARBA00000851"/>
    </source>
</evidence>
<evidence type="ECO:0000256" key="6">
    <source>
        <dbReference type="ARBA" id="ARBA00022747"/>
    </source>
</evidence>
<dbReference type="InterPro" id="IPR051268">
    <property type="entry name" value="Type-I_R_enzyme_R_subunit"/>
</dbReference>
<evidence type="ECO:0000256" key="9">
    <source>
        <dbReference type="ARBA" id="ARBA00022840"/>
    </source>
</evidence>
<keyword evidence="10" id="KW-0238">DNA-binding</keyword>
<dbReference type="Pfam" id="PF18766">
    <property type="entry name" value="SWI2_SNF2"/>
    <property type="match status" value="1"/>
</dbReference>
<keyword evidence="9" id="KW-0067">ATP-binding</keyword>
<evidence type="ECO:0000256" key="2">
    <source>
        <dbReference type="ARBA" id="ARBA00008598"/>
    </source>
</evidence>
<evidence type="ECO:0000256" key="4">
    <source>
        <dbReference type="ARBA" id="ARBA00022722"/>
    </source>
</evidence>
<organism evidence="14 15">
    <name type="scientific">Stenotrophomonas maltophilia</name>
    <name type="common">Pseudomonas maltophilia</name>
    <name type="synonym">Xanthomonas maltophilia</name>
    <dbReference type="NCBI Taxonomy" id="40324"/>
    <lineage>
        <taxon>Bacteria</taxon>
        <taxon>Pseudomonadati</taxon>
        <taxon>Pseudomonadota</taxon>
        <taxon>Gammaproteobacteria</taxon>
        <taxon>Lysobacterales</taxon>
        <taxon>Lysobacteraceae</taxon>
        <taxon>Stenotrophomonas</taxon>
        <taxon>Stenotrophomonas maltophilia group</taxon>
    </lineage>
</organism>
<dbReference type="InterPro" id="IPR040980">
    <property type="entry name" value="SWI2_SNF2"/>
</dbReference>
<dbReference type="GO" id="GO:0003677">
    <property type="term" value="F:DNA binding"/>
    <property type="evidence" value="ECO:0007669"/>
    <property type="project" value="UniProtKB-KW"/>
</dbReference>
<dbReference type="GO" id="GO:0009307">
    <property type="term" value="P:DNA restriction-modification system"/>
    <property type="evidence" value="ECO:0007669"/>
    <property type="project" value="UniProtKB-KW"/>
</dbReference>
<accession>A0A4S2D133</accession>
<protein>
    <recommendedName>
        <fullName evidence="3">type I site-specific deoxyribonuclease</fullName>
        <ecNumber evidence="3">3.1.21.3</ecNumber>
    </recommendedName>
</protein>
<dbReference type="RefSeq" id="WP_136004662.1">
    <property type="nucleotide sequence ID" value="NZ_SRYW01000006.1"/>
</dbReference>
<dbReference type="PANTHER" id="PTHR30195:SF15">
    <property type="entry name" value="TYPE I RESTRICTION ENZYME HINDI ENDONUCLEASE SUBUNIT"/>
    <property type="match status" value="1"/>
</dbReference>
<dbReference type="GO" id="GO:0009035">
    <property type="term" value="F:type I site-specific deoxyribonuclease activity"/>
    <property type="evidence" value="ECO:0007669"/>
    <property type="project" value="UniProtKB-EC"/>
</dbReference>
<name>A0A4S2D133_STEMA</name>
<dbReference type="EMBL" id="SRYW01000006">
    <property type="protein sequence ID" value="TGY34622.1"/>
    <property type="molecule type" value="Genomic_DNA"/>
</dbReference>
<keyword evidence="6" id="KW-0680">Restriction system</keyword>
<gene>
    <name evidence="14" type="ORF">E5352_09275</name>
</gene>
<dbReference type="PANTHER" id="PTHR30195">
    <property type="entry name" value="TYPE I SITE-SPECIFIC DEOXYRIBONUCLEASE PROTEIN SUBUNIT M AND R"/>
    <property type="match status" value="1"/>
</dbReference>
<feature type="domain" description="SWI2/SNF2 ATPase" evidence="13">
    <location>
        <begin position="291"/>
        <end position="484"/>
    </location>
</feature>
<keyword evidence="8" id="KW-0378">Hydrolase</keyword>
<reference evidence="14 15" key="1">
    <citation type="submission" date="2019-04" db="EMBL/GenBank/DDBJ databases">
        <title>Microbes associate with the intestines of laboratory mice.</title>
        <authorList>
            <person name="Navarre W."/>
            <person name="Wong E."/>
            <person name="Huang K."/>
            <person name="Tropini C."/>
            <person name="Ng K."/>
            <person name="Yu B."/>
        </authorList>
    </citation>
    <scope>NUCLEOTIDE SEQUENCE [LARGE SCALE GENOMIC DNA]</scope>
    <source>
        <strain evidence="14 15">NM62_B4-13</strain>
    </source>
</reference>
<evidence type="ECO:0000256" key="7">
    <source>
        <dbReference type="ARBA" id="ARBA00022759"/>
    </source>
</evidence>
<evidence type="ECO:0000256" key="10">
    <source>
        <dbReference type="ARBA" id="ARBA00023125"/>
    </source>
</evidence>
<proteinExistence type="inferred from homology"/>
<keyword evidence="4" id="KW-0540">Nuclease</keyword>
<evidence type="ECO:0000256" key="11">
    <source>
        <dbReference type="SAM" id="MobiDB-lite"/>
    </source>
</evidence>
<evidence type="ECO:0000256" key="3">
    <source>
        <dbReference type="ARBA" id="ARBA00012654"/>
    </source>
</evidence>
<dbReference type="GO" id="GO:0005524">
    <property type="term" value="F:ATP binding"/>
    <property type="evidence" value="ECO:0007669"/>
    <property type="project" value="UniProtKB-KW"/>
</dbReference>
<evidence type="ECO:0000313" key="15">
    <source>
        <dbReference type="Proteomes" id="UP000306631"/>
    </source>
</evidence>
<dbReference type="Gene3D" id="3.90.1570.50">
    <property type="match status" value="1"/>
</dbReference>
<dbReference type="EC" id="3.1.21.3" evidence="3"/>
<evidence type="ECO:0000259" key="12">
    <source>
        <dbReference type="Pfam" id="PF04313"/>
    </source>
</evidence>
<keyword evidence="7" id="KW-0255">Endonuclease</keyword>
<evidence type="ECO:0000313" key="14">
    <source>
        <dbReference type="EMBL" id="TGY34622.1"/>
    </source>
</evidence>
<dbReference type="InterPro" id="IPR007409">
    <property type="entry name" value="Restrct_endonuc_type1_HsdR_N"/>
</dbReference>
<keyword evidence="5" id="KW-0547">Nucleotide-binding</keyword>
<comment type="caution">
    <text evidence="14">The sequence shown here is derived from an EMBL/GenBank/DDBJ whole genome shotgun (WGS) entry which is preliminary data.</text>
</comment>